<accession>A0A423X869</accession>
<name>A0A423X869_9PEZI</name>
<evidence type="ECO:0000256" key="1">
    <source>
        <dbReference type="SAM" id="Phobius"/>
    </source>
</evidence>
<comment type="caution">
    <text evidence="2">The sequence shown here is derived from an EMBL/GenBank/DDBJ whole genome shotgun (WGS) entry which is preliminary data.</text>
</comment>
<dbReference type="EMBL" id="LKEB01000024">
    <property type="protein sequence ID" value="ROW12007.1"/>
    <property type="molecule type" value="Genomic_DNA"/>
</dbReference>
<keyword evidence="1" id="KW-0472">Membrane</keyword>
<reference evidence="2 3" key="1">
    <citation type="submission" date="2015-09" db="EMBL/GenBank/DDBJ databases">
        <title>Host preference determinants of Valsa canker pathogens revealed by comparative genomics.</title>
        <authorList>
            <person name="Yin Z."/>
            <person name="Huang L."/>
        </authorList>
    </citation>
    <scope>NUCLEOTIDE SEQUENCE [LARGE SCALE GENOMIC DNA]</scope>
    <source>
        <strain evidence="2 3">SXYLt</strain>
    </source>
</reference>
<dbReference type="Gene3D" id="2.60.120.10">
    <property type="entry name" value="Jelly Rolls"/>
    <property type="match status" value="1"/>
</dbReference>
<gene>
    <name evidence="2" type="ORF">VPNG_05204</name>
</gene>
<feature type="transmembrane region" description="Helical" evidence="1">
    <location>
        <begin position="184"/>
        <end position="208"/>
    </location>
</feature>
<proteinExistence type="predicted"/>
<dbReference type="OrthoDB" id="9976870at2759"/>
<dbReference type="STRING" id="1230097.A0A423X869"/>
<dbReference type="SUPFAM" id="SSF51182">
    <property type="entry name" value="RmlC-like cupins"/>
    <property type="match status" value="1"/>
</dbReference>
<keyword evidence="3" id="KW-1185">Reference proteome</keyword>
<dbReference type="InterPro" id="IPR011051">
    <property type="entry name" value="RmlC_Cupin_sf"/>
</dbReference>
<organism evidence="2 3">
    <name type="scientific">Cytospora leucostoma</name>
    <dbReference type="NCBI Taxonomy" id="1230097"/>
    <lineage>
        <taxon>Eukaryota</taxon>
        <taxon>Fungi</taxon>
        <taxon>Dikarya</taxon>
        <taxon>Ascomycota</taxon>
        <taxon>Pezizomycotina</taxon>
        <taxon>Sordariomycetes</taxon>
        <taxon>Sordariomycetidae</taxon>
        <taxon>Diaporthales</taxon>
        <taxon>Cytosporaceae</taxon>
        <taxon>Cytospora</taxon>
    </lineage>
</organism>
<evidence type="ECO:0008006" key="4">
    <source>
        <dbReference type="Google" id="ProtNLM"/>
    </source>
</evidence>
<dbReference type="InterPro" id="IPR014710">
    <property type="entry name" value="RmlC-like_jellyroll"/>
</dbReference>
<sequence length="222" mass="25266">MKIVQSWQRWLSPRPLHRTNTSTKNTFYSAGGAARFDIIPGKDNDWSLRETHFIEHPLVKAGLSGPPLHVHFRQDEHFKVEQGILGAVVDGKSYALTKDDGVLTIRAGSRHRFWSAPSATESLVFHGWADPCKDVDHILDINFLRNIVGYVADCEKAGLSPSIFQIILFYHDASSLWTPPILNWMPLWIINLIHYVAAYWIAAGLLGYRTSYEEYTGKDRMD</sequence>
<evidence type="ECO:0000313" key="2">
    <source>
        <dbReference type="EMBL" id="ROW12007.1"/>
    </source>
</evidence>
<keyword evidence="1" id="KW-0812">Transmembrane</keyword>
<keyword evidence="1" id="KW-1133">Transmembrane helix</keyword>
<dbReference type="Proteomes" id="UP000285146">
    <property type="component" value="Unassembled WGS sequence"/>
</dbReference>
<evidence type="ECO:0000313" key="3">
    <source>
        <dbReference type="Proteomes" id="UP000285146"/>
    </source>
</evidence>
<dbReference type="AlphaFoldDB" id="A0A423X869"/>
<dbReference type="InParanoid" id="A0A423X869"/>
<protein>
    <recommendedName>
        <fullName evidence="4">Cupin 2 conserved barrel domain-containing protein</fullName>
    </recommendedName>
</protein>